<feature type="domain" description="Polysaccharide export protein N-terminal" evidence="2">
    <location>
        <begin position="38"/>
        <end position="111"/>
    </location>
</feature>
<gene>
    <name evidence="4" type="ORF">MNBD_GAMMA15-625</name>
</gene>
<dbReference type="InterPro" id="IPR049712">
    <property type="entry name" value="Poly_export"/>
</dbReference>
<name>A0A3B0Y0C0_9ZZZZ</name>
<dbReference type="Gene3D" id="3.10.560.10">
    <property type="entry name" value="Outer membrane lipoprotein wza domain like"/>
    <property type="match status" value="1"/>
</dbReference>
<dbReference type="PANTHER" id="PTHR33619">
    <property type="entry name" value="POLYSACCHARIDE EXPORT PROTEIN GFCE-RELATED"/>
    <property type="match status" value="1"/>
</dbReference>
<dbReference type="GO" id="GO:0015159">
    <property type="term" value="F:polysaccharide transmembrane transporter activity"/>
    <property type="evidence" value="ECO:0007669"/>
    <property type="project" value="InterPro"/>
</dbReference>
<dbReference type="Pfam" id="PF10531">
    <property type="entry name" value="SLBB"/>
    <property type="match status" value="1"/>
</dbReference>
<dbReference type="EMBL" id="UOFN01000013">
    <property type="protein sequence ID" value="VAW73191.1"/>
    <property type="molecule type" value="Genomic_DNA"/>
</dbReference>
<keyword evidence="1" id="KW-0732">Signal</keyword>
<accession>A0A3B0Y0C0</accession>
<organism evidence="4">
    <name type="scientific">hydrothermal vent metagenome</name>
    <dbReference type="NCBI Taxonomy" id="652676"/>
    <lineage>
        <taxon>unclassified sequences</taxon>
        <taxon>metagenomes</taxon>
        <taxon>ecological metagenomes</taxon>
    </lineage>
</organism>
<evidence type="ECO:0000256" key="1">
    <source>
        <dbReference type="ARBA" id="ARBA00022729"/>
    </source>
</evidence>
<protein>
    <submittedName>
        <fullName evidence="4">Uncharacterized protein</fullName>
    </submittedName>
</protein>
<dbReference type="NCBIfam" id="TIGR03027">
    <property type="entry name" value="pepcterm_export"/>
    <property type="match status" value="1"/>
</dbReference>
<reference evidence="4" key="1">
    <citation type="submission" date="2018-06" db="EMBL/GenBank/DDBJ databases">
        <authorList>
            <person name="Zhirakovskaya E."/>
        </authorList>
    </citation>
    <scope>NUCLEOTIDE SEQUENCE</scope>
</reference>
<evidence type="ECO:0000259" key="2">
    <source>
        <dbReference type="Pfam" id="PF02563"/>
    </source>
</evidence>
<dbReference type="InterPro" id="IPR019554">
    <property type="entry name" value="Soluble_ligand-bd"/>
</dbReference>
<dbReference type="InterPro" id="IPR017477">
    <property type="entry name" value="PEP-CTERM_polysacc_export"/>
</dbReference>
<dbReference type="Gene3D" id="3.30.1950.10">
    <property type="entry name" value="wza like domain"/>
    <property type="match status" value="1"/>
</dbReference>
<dbReference type="PROSITE" id="PS51257">
    <property type="entry name" value="PROKAR_LIPOPROTEIN"/>
    <property type="match status" value="1"/>
</dbReference>
<proteinExistence type="predicted"/>
<sequence>MRRMTQLFLLSIYLLLSACAGNSSHPTAPPATAVTYKVAEEYRIGVDDVVQVTVWKNPDLSVSMPVRPDGRISIPLIGDIIAGGKTAEQVAAEVREGLSKYVRDPNVTVILTQLHNNEYLSRVRVTGAVVTPTSLPYRNGMTVLDAVLASGGINEFASPNSAKLYRRDEGRTAVYDVKLGGILNSGDLETNFELLPGDIITVPERLF</sequence>
<dbReference type="Pfam" id="PF02563">
    <property type="entry name" value="Poly_export"/>
    <property type="match status" value="1"/>
</dbReference>
<dbReference type="InterPro" id="IPR003715">
    <property type="entry name" value="Poly_export_N"/>
</dbReference>
<dbReference type="AlphaFoldDB" id="A0A3B0Y0C0"/>
<feature type="domain" description="Soluble ligand binding" evidence="3">
    <location>
        <begin position="122"/>
        <end position="170"/>
    </location>
</feature>
<evidence type="ECO:0000259" key="3">
    <source>
        <dbReference type="Pfam" id="PF10531"/>
    </source>
</evidence>
<dbReference type="PANTHER" id="PTHR33619:SF3">
    <property type="entry name" value="POLYSACCHARIDE EXPORT PROTEIN GFCE-RELATED"/>
    <property type="match status" value="1"/>
</dbReference>
<evidence type="ECO:0000313" key="4">
    <source>
        <dbReference type="EMBL" id="VAW73191.1"/>
    </source>
</evidence>